<keyword evidence="2 6" id="KW-0812">Transmembrane</keyword>
<feature type="transmembrane region" description="Helical" evidence="6">
    <location>
        <begin position="185"/>
        <end position="205"/>
    </location>
</feature>
<evidence type="ECO:0000256" key="5">
    <source>
        <dbReference type="PROSITE-ProRule" id="PRU00047"/>
    </source>
</evidence>
<evidence type="ECO:0000256" key="4">
    <source>
        <dbReference type="ARBA" id="ARBA00023136"/>
    </source>
</evidence>
<name>A0A8S1TQ17_PAROT</name>
<feature type="transmembrane region" description="Helical" evidence="6">
    <location>
        <begin position="241"/>
        <end position="258"/>
    </location>
</feature>
<feature type="transmembrane region" description="Helical" evidence="6">
    <location>
        <begin position="47"/>
        <end position="68"/>
    </location>
</feature>
<dbReference type="GO" id="GO:0005249">
    <property type="term" value="F:voltage-gated potassium channel activity"/>
    <property type="evidence" value="ECO:0007669"/>
    <property type="project" value="TreeGrafter"/>
</dbReference>
<organism evidence="9 10">
    <name type="scientific">Paramecium octaurelia</name>
    <dbReference type="NCBI Taxonomy" id="43137"/>
    <lineage>
        <taxon>Eukaryota</taxon>
        <taxon>Sar</taxon>
        <taxon>Alveolata</taxon>
        <taxon>Ciliophora</taxon>
        <taxon>Intramacronucleata</taxon>
        <taxon>Oligohymenophorea</taxon>
        <taxon>Peniculida</taxon>
        <taxon>Parameciidae</taxon>
        <taxon>Paramecium</taxon>
    </lineage>
</organism>
<dbReference type="GO" id="GO:0003676">
    <property type="term" value="F:nucleic acid binding"/>
    <property type="evidence" value="ECO:0007669"/>
    <property type="project" value="InterPro"/>
</dbReference>
<accession>A0A8S1TQ17</accession>
<dbReference type="AlphaFoldDB" id="A0A8S1TQ17"/>
<evidence type="ECO:0000256" key="3">
    <source>
        <dbReference type="ARBA" id="ARBA00022989"/>
    </source>
</evidence>
<dbReference type="GO" id="GO:0098855">
    <property type="term" value="C:HCN channel complex"/>
    <property type="evidence" value="ECO:0007669"/>
    <property type="project" value="TreeGrafter"/>
</dbReference>
<dbReference type="GO" id="GO:0035725">
    <property type="term" value="P:sodium ion transmembrane transport"/>
    <property type="evidence" value="ECO:0007669"/>
    <property type="project" value="TreeGrafter"/>
</dbReference>
<keyword evidence="3 6" id="KW-1133">Transmembrane helix</keyword>
<dbReference type="InterPro" id="IPR005821">
    <property type="entry name" value="Ion_trans_dom"/>
</dbReference>
<evidence type="ECO:0008006" key="11">
    <source>
        <dbReference type="Google" id="ProtNLM"/>
    </source>
</evidence>
<feature type="domain" description="Cyclic nucleotide-binding" evidence="7">
    <location>
        <begin position="364"/>
        <end position="428"/>
    </location>
</feature>
<feature type="transmembrane region" description="Helical" evidence="6">
    <location>
        <begin position="211"/>
        <end position="229"/>
    </location>
</feature>
<dbReference type="EMBL" id="CAJJDP010000028">
    <property type="protein sequence ID" value="CAD8153502.1"/>
    <property type="molecule type" value="Genomic_DNA"/>
</dbReference>
<evidence type="ECO:0000259" key="8">
    <source>
        <dbReference type="PROSITE" id="PS50158"/>
    </source>
</evidence>
<evidence type="ECO:0000256" key="1">
    <source>
        <dbReference type="ARBA" id="ARBA00004141"/>
    </source>
</evidence>
<proteinExistence type="predicted"/>
<dbReference type="InterPro" id="IPR001878">
    <property type="entry name" value="Znf_CCHC"/>
</dbReference>
<dbReference type="InterPro" id="IPR000595">
    <property type="entry name" value="cNMP-bd_dom"/>
</dbReference>
<keyword evidence="10" id="KW-1185">Reference proteome</keyword>
<dbReference type="Proteomes" id="UP000683925">
    <property type="component" value="Unassembled WGS sequence"/>
</dbReference>
<dbReference type="PANTHER" id="PTHR45689:SF5">
    <property type="entry name" value="I[[H]] CHANNEL, ISOFORM E"/>
    <property type="match status" value="1"/>
</dbReference>
<dbReference type="PROSITE" id="PS50042">
    <property type="entry name" value="CNMP_BINDING_3"/>
    <property type="match status" value="1"/>
</dbReference>
<feature type="domain" description="CCHC-type" evidence="8">
    <location>
        <begin position="454"/>
        <end position="470"/>
    </location>
</feature>
<gene>
    <name evidence="9" type="ORF">POCTA_138.1.T0280036</name>
</gene>
<keyword evidence="5" id="KW-0863">Zinc-finger</keyword>
<dbReference type="InterPro" id="IPR051413">
    <property type="entry name" value="K/Na_HCN_channel"/>
</dbReference>
<dbReference type="GO" id="GO:0008270">
    <property type="term" value="F:zinc ion binding"/>
    <property type="evidence" value="ECO:0007669"/>
    <property type="project" value="UniProtKB-KW"/>
</dbReference>
<evidence type="ECO:0000256" key="6">
    <source>
        <dbReference type="SAM" id="Phobius"/>
    </source>
</evidence>
<dbReference type="Pfam" id="PF00520">
    <property type="entry name" value="Ion_trans"/>
    <property type="match status" value="1"/>
</dbReference>
<dbReference type="OMA" id="REDYIHD"/>
<sequence length="616" mass="74155">MNIENQLREDYIHDFHTFLRKNEMETKQKVKVTLIPPPWQPNHPFRLFWDILSMLFIVIQMMIIPLILSFEIVDERTQLFMEIMDDFFLVDILIQFNCAIYIDGKLILKRSSIICNYLKFWFWLDLISSLPYDQFVEGDNVQMIRMLRFFKFLKVIKMVKAFKLKLLLRRLETFLGNDFSSFMEFIKLTFIIVVLAHWSACIFNLTNQDDYDYLTSFYFTITTMITVGYGDVHPQTAEEQIYAIFAMILASGVFGYAANSMISIFQYQDPQLSELIMKQQIINKYTKAHGCAGHLRLKIQNYLEWVVENDYEVRSSLIICDLSEELRNQVITQMNLRFFKTLPVTMTRAIKLNEYILPPETKIDDQHHIFYIIRGKVAVTANNIHLGYAEQCFGIVNFFSNIERTAELVTTETTNLVKLSRQQFLQQLNYEQFQKFHMIKQKLESNDFLDLDIKCFGCKRKGHVIKYCPQFHYISQRLRRPKTKFLRIRNQKQRTMYNQFLIEYYQMMQERKIKFQKSGSQKQEIQQPMNQNVDIDQIKNYIHFDPEWNINEVLQEYRLRTIYRYCQSLIKQNLKFLIRQNHQKCNNKKQCRLKTDIKQKYIDKYKDEKMQHKIMD</sequence>
<dbReference type="PROSITE" id="PS50158">
    <property type="entry name" value="ZF_CCHC"/>
    <property type="match status" value="1"/>
</dbReference>
<protein>
    <recommendedName>
        <fullName evidence="11">Cyclic nucleotide-binding domain-containing protein</fullName>
    </recommendedName>
</protein>
<dbReference type="OrthoDB" id="286784at2759"/>
<comment type="caution">
    <text evidence="9">The sequence shown here is derived from an EMBL/GenBank/DDBJ whole genome shotgun (WGS) entry which is preliminary data.</text>
</comment>
<comment type="subcellular location">
    <subcellularLocation>
        <location evidence="1">Membrane</location>
        <topology evidence="1">Multi-pass membrane protein</topology>
    </subcellularLocation>
</comment>
<evidence type="ECO:0000313" key="9">
    <source>
        <dbReference type="EMBL" id="CAD8153502.1"/>
    </source>
</evidence>
<evidence type="ECO:0000313" key="10">
    <source>
        <dbReference type="Proteomes" id="UP000683925"/>
    </source>
</evidence>
<reference evidence="9" key="1">
    <citation type="submission" date="2021-01" db="EMBL/GenBank/DDBJ databases">
        <authorList>
            <consortium name="Genoscope - CEA"/>
            <person name="William W."/>
        </authorList>
    </citation>
    <scope>NUCLEOTIDE SEQUENCE</scope>
</reference>
<evidence type="ECO:0000259" key="7">
    <source>
        <dbReference type="PROSITE" id="PS50042"/>
    </source>
</evidence>
<keyword evidence="5" id="KW-0862">Zinc</keyword>
<keyword evidence="4 6" id="KW-0472">Membrane</keyword>
<dbReference type="PANTHER" id="PTHR45689">
    <property type="entry name" value="I[[H]] CHANNEL, ISOFORM E"/>
    <property type="match status" value="1"/>
</dbReference>
<evidence type="ECO:0000256" key="2">
    <source>
        <dbReference type="ARBA" id="ARBA00022692"/>
    </source>
</evidence>
<keyword evidence="5" id="KW-0479">Metal-binding</keyword>
<dbReference type="GO" id="GO:0003254">
    <property type="term" value="P:regulation of membrane depolarization"/>
    <property type="evidence" value="ECO:0007669"/>
    <property type="project" value="TreeGrafter"/>
</dbReference>